<accession>D7MT04</accession>
<organism evidence="2">
    <name type="scientific">Arabidopsis lyrata subsp. lyrata</name>
    <name type="common">Lyre-leaved rock-cress</name>
    <dbReference type="NCBI Taxonomy" id="81972"/>
    <lineage>
        <taxon>Eukaryota</taxon>
        <taxon>Viridiplantae</taxon>
        <taxon>Streptophyta</taxon>
        <taxon>Embryophyta</taxon>
        <taxon>Tracheophyta</taxon>
        <taxon>Spermatophyta</taxon>
        <taxon>Magnoliopsida</taxon>
        <taxon>eudicotyledons</taxon>
        <taxon>Gunneridae</taxon>
        <taxon>Pentapetalae</taxon>
        <taxon>rosids</taxon>
        <taxon>malvids</taxon>
        <taxon>Brassicales</taxon>
        <taxon>Brassicaceae</taxon>
        <taxon>Camelineae</taxon>
        <taxon>Arabidopsis</taxon>
    </lineage>
</organism>
<sequence>MDTNGKLVLGFHSLDSNEASLSSYINRLHSFFPGISKVRDMIIYLNTFKLI</sequence>
<gene>
    <name evidence="1" type="ORF">ARALYDRAFT_918443</name>
</gene>
<dbReference type="AlphaFoldDB" id="D7MT04"/>
<dbReference type="Gramene" id="scaffold_801843.1">
    <property type="protein sequence ID" value="scaffold_801843.1"/>
    <property type="gene ID" value="scaffold_801843.1"/>
</dbReference>
<protein>
    <submittedName>
        <fullName evidence="1">Predicted protein</fullName>
    </submittedName>
</protein>
<dbReference type="Proteomes" id="UP000008694">
    <property type="component" value="Unassembled WGS sequence"/>
</dbReference>
<evidence type="ECO:0000313" key="2">
    <source>
        <dbReference type="Proteomes" id="UP000008694"/>
    </source>
</evidence>
<dbReference type="EMBL" id="GL348720">
    <property type="protein sequence ID" value="EFH40514.1"/>
    <property type="molecule type" value="Genomic_DNA"/>
</dbReference>
<keyword evidence="2" id="KW-1185">Reference proteome</keyword>
<dbReference type="HOGENOM" id="CLU_3109161_0_0_1"/>
<reference evidence="2" key="1">
    <citation type="journal article" date="2011" name="Nat. Genet.">
        <title>The Arabidopsis lyrata genome sequence and the basis of rapid genome size change.</title>
        <authorList>
            <person name="Hu T.T."/>
            <person name="Pattyn P."/>
            <person name="Bakker E.G."/>
            <person name="Cao J."/>
            <person name="Cheng J.-F."/>
            <person name="Clark R.M."/>
            <person name="Fahlgren N."/>
            <person name="Fawcett J.A."/>
            <person name="Grimwood J."/>
            <person name="Gundlach H."/>
            <person name="Haberer G."/>
            <person name="Hollister J.D."/>
            <person name="Ossowski S."/>
            <person name="Ottilar R.P."/>
            <person name="Salamov A.A."/>
            <person name="Schneeberger K."/>
            <person name="Spannagl M."/>
            <person name="Wang X."/>
            <person name="Yang L."/>
            <person name="Nasrallah M.E."/>
            <person name="Bergelson J."/>
            <person name="Carrington J.C."/>
            <person name="Gaut B.S."/>
            <person name="Schmutz J."/>
            <person name="Mayer K.F.X."/>
            <person name="Van de Peer Y."/>
            <person name="Grigoriev I.V."/>
            <person name="Nordborg M."/>
            <person name="Weigel D."/>
            <person name="Guo Y.-L."/>
        </authorList>
    </citation>
    <scope>NUCLEOTIDE SEQUENCE [LARGE SCALE GENOMIC DNA]</scope>
    <source>
        <strain evidence="2">cv. MN47</strain>
    </source>
</reference>
<name>D7MT04_ARALL</name>
<evidence type="ECO:0000313" key="1">
    <source>
        <dbReference type="EMBL" id="EFH40514.1"/>
    </source>
</evidence>
<proteinExistence type="predicted"/>